<evidence type="ECO:0000313" key="1">
    <source>
        <dbReference type="EMBL" id="JAH27351.1"/>
    </source>
</evidence>
<dbReference type="EMBL" id="GBXM01081226">
    <property type="protein sequence ID" value="JAH27351.1"/>
    <property type="molecule type" value="Transcribed_RNA"/>
</dbReference>
<reference evidence="1" key="2">
    <citation type="journal article" date="2015" name="Fish Shellfish Immunol.">
        <title>Early steps in the European eel (Anguilla anguilla)-Vibrio vulnificus interaction in the gills: Role of the RtxA13 toxin.</title>
        <authorList>
            <person name="Callol A."/>
            <person name="Pajuelo D."/>
            <person name="Ebbesson L."/>
            <person name="Teles M."/>
            <person name="MacKenzie S."/>
            <person name="Amaro C."/>
        </authorList>
    </citation>
    <scope>NUCLEOTIDE SEQUENCE</scope>
</reference>
<organism evidence="1">
    <name type="scientific">Anguilla anguilla</name>
    <name type="common">European freshwater eel</name>
    <name type="synonym">Muraena anguilla</name>
    <dbReference type="NCBI Taxonomy" id="7936"/>
    <lineage>
        <taxon>Eukaryota</taxon>
        <taxon>Metazoa</taxon>
        <taxon>Chordata</taxon>
        <taxon>Craniata</taxon>
        <taxon>Vertebrata</taxon>
        <taxon>Euteleostomi</taxon>
        <taxon>Actinopterygii</taxon>
        <taxon>Neopterygii</taxon>
        <taxon>Teleostei</taxon>
        <taxon>Anguilliformes</taxon>
        <taxon>Anguillidae</taxon>
        <taxon>Anguilla</taxon>
    </lineage>
</organism>
<accession>A0A0E9RDZ6</accession>
<dbReference type="AlphaFoldDB" id="A0A0E9RDZ6"/>
<name>A0A0E9RDZ6_ANGAN</name>
<proteinExistence type="predicted"/>
<protein>
    <submittedName>
        <fullName evidence="1">Uncharacterized protein</fullName>
    </submittedName>
</protein>
<reference evidence="1" key="1">
    <citation type="submission" date="2014-11" db="EMBL/GenBank/DDBJ databases">
        <authorList>
            <person name="Amaro Gonzalez C."/>
        </authorList>
    </citation>
    <scope>NUCLEOTIDE SEQUENCE</scope>
</reference>
<sequence>MEHIAYKKYFEFKKIFD</sequence>